<dbReference type="RefSeq" id="WP_008824933.1">
    <property type="nucleotide sequence ID" value="NZ_AFNU02000004.1"/>
</dbReference>
<evidence type="ECO:0000313" key="1">
    <source>
        <dbReference type="EMBL" id="ERJ12488.1"/>
    </source>
</evidence>
<comment type="caution">
    <text evidence="1">The sequence shown here is derived from an EMBL/GenBank/DDBJ whole genome shotgun (WGS) entry which is preliminary data.</text>
</comment>
<keyword evidence="2" id="KW-1185">Reference proteome</keyword>
<name>U2EBP6_9MOLU</name>
<dbReference type="AlphaFoldDB" id="U2EBP6"/>
<reference evidence="1 2" key="2">
    <citation type="journal article" date="2013" name="PLoS ONE">
        <title>INDIGO - INtegrated Data Warehouse of MIcrobial GenOmes with Examples from the Red Sea Extremophiles.</title>
        <authorList>
            <person name="Alam I."/>
            <person name="Antunes A."/>
            <person name="Kamau A.A."/>
            <person name="Ba Alawi W."/>
            <person name="Kalkatawi M."/>
            <person name="Stingl U."/>
            <person name="Bajic V.B."/>
        </authorList>
    </citation>
    <scope>NUCLEOTIDE SEQUENCE [LARGE SCALE GENOMIC DNA]</scope>
    <source>
        <strain evidence="1 2">SSD-17B</strain>
    </source>
</reference>
<organism evidence="1 2">
    <name type="scientific">Haloplasma contractile SSD-17B</name>
    <dbReference type="NCBI Taxonomy" id="1033810"/>
    <lineage>
        <taxon>Bacteria</taxon>
        <taxon>Bacillati</taxon>
        <taxon>Mycoplasmatota</taxon>
        <taxon>Mollicutes</taxon>
        <taxon>Haloplasmatales</taxon>
        <taxon>Haloplasmataceae</taxon>
        <taxon>Haloplasma</taxon>
    </lineage>
</organism>
<protein>
    <submittedName>
        <fullName evidence="1">ATPase protein</fullName>
    </submittedName>
</protein>
<dbReference type="SUPFAM" id="SSF52540">
    <property type="entry name" value="P-loop containing nucleoside triphosphate hydrolases"/>
    <property type="match status" value="1"/>
</dbReference>
<accession>U2EBP6</accession>
<dbReference type="STRING" id="1033810.HLPCO_001474"/>
<dbReference type="Proteomes" id="UP000005707">
    <property type="component" value="Unassembled WGS sequence"/>
</dbReference>
<dbReference type="InParanoid" id="U2EBP6"/>
<dbReference type="eggNOG" id="COG1618">
    <property type="taxonomic scope" value="Bacteria"/>
</dbReference>
<dbReference type="InterPro" id="IPR027417">
    <property type="entry name" value="P-loop_NTPase"/>
</dbReference>
<proteinExistence type="predicted"/>
<dbReference type="OrthoDB" id="9781752at2"/>
<dbReference type="EMBL" id="AFNU02000004">
    <property type="protein sequence ID" value="ERJ12488.1"/>
    <property type="molecule type" value="Genomic_DNA"/>
</dbReference>
<gene>
    <name evidence="1" type="ORF">HLPCO_001474</name>
</gene>
<reference evidence="1 2" key="1">
    <citation type="journal article" date="2011" name="J. Bacteriol.">
        <title>Genome sequence of Haloplasma contractile, an unusual contractile bacterium from a deep-sea anoxic brine lake.</title>
        <authorList>
            <person name="Antunes A."/>
            <person name="Alam I."/>
            <person name="El Dorry H."/>
            <person name="Siam R."/>
            <person name="Robertson A."/>
            <person name="Bajic V.B."/>
            <person name="Stingl U."/>
        </authorList>
    </citation>
    <scope>NUCLEOTIDE SEQUENCE [LARGE SCALE GENOMIC DNA]</scope>
    <source>
        <strain evidence="1 2">SSD-17B</strain>
    </source>
</reference>
<sequence length="363" mass="41603">MEPRIKHVFPGGNTTVGFYSFYDHILSQDAAIHIFSIKGGPGVGKSSFMKKIAKRFLELGYDVEKHHCSSDPDSLDGVVIPKLKVALLDGTAPHIVDPVNPGAVDEILNFGRFWNEDGIREHRDELVKTNREVSRFFKKGYAYLRAADPIYKSIKKTEEKALNRGMLNLKTDYLKTELFSQYEIKKNTGKERHLFGSAITPKGIINYIESITRDDDDIYIIKDSVGTDTYTLMNELKKSAIIRGFDVECYHSPIEIDKIEDLLIPDLNIFITVSNEFHPISLKAKNTIDLTECLDKTVLSELNDELKEDKVVLNNLIDKAMSYIIKAKKLHDRLEEFYIPNMNFDDINDFLEEIINRILDYNK</sequence>
<evidence type="ECO:0000313" key="2">
    <source>
        <dbReference type="Proteomes" id="UP000005707"/>
    </source>
</evidence>